<evidence type="ECO:0000313" key="2">
    <source>
        <dbReference type="EMBL" id="EFR04063.1"/>
    </source>
</evidence>
<gene>
    <name evidence="2" type="ORF">MGYG_07069</name>
</gene>
<name>E4V1Z8_ARTGP</name>
<evidence type="ECO:0000313" key="3">
    <source>
        <dbReference type="Proteomes" id="UP000002669"/>
    </source>
</evidence>
<accession>E4V1Z8</accession>
<dbReference type="RefSeq" id="XP_003171071.1">
    <property type="nucleotide sequence ID" value="XM_003171023.1"/>
</dbReference>
<dbReference type="InParanoid" id="E4V1Z8"/>
<feature type="region of interest" description="Disordered" evidence="1">
    <location>
        <begin position="78"/>
        <end position="135"/>
    </location>
</feature>
<organism evidence="3">
    <name type="scientific">Arthroderma gypseum (strain ATCC MYA-4604 / CBS 118893)</name>
    <name type="common">Microsporum gypseum</name>
    <dbReference type="NCBI Taxonomy" id="535722"/>
    <lineage>
        <taxon>Eukaryota</taxon>
        <taxon>Fungi</taxon>
        <taxon>Dikarya</taxon>
        <taxon>Ascomycota</taxon>
        <taxon>Pezizomycotina</taxon>
        <taxon>Eurotiomycetes</taxon>
        <taxon>Eurotiomycetidae</taxon>
        <taxon>Onygenales</taxon>
        <taxon>Arthrodermataceae</taxon>
        <taxon>Nannizzia</taxon>
    </lineage>
</organism>
<dbReference type="AlphaFoldDB" id="E4V1Z8"/>
<sequence>MDRDGEQGERYELASLLLSICPQLKPLELPGEQRRLWFFGCLAGGIGSYGSIRHVAPPLVSAQANTELHSYIIDGCPTMRRGREEEPSSSVMEEAKSCPLSQPTAVRASDPSEEDSLFGITGGGGGKTKDKQLKK</sequence>
<dbReference type="GeneID" id="10026318"/>
<dbReference type="EMBL" id="DS989827">
    <property type="protein sequence ID" value="EFR04063.1"/>
    <property type="molecule type" value="Genomic_DNA"/>
</dbReference>
<keyword evidence="3" id="KW-1185">Reference proteome</keyword>
<dbReference type="HOGENOM" id="CLU_1885280_0_0_1"/>
<dbReference type="Proteomes" id="UP000002669">
    <property type="component" value="Unassembled WGS sequence"/>
</dbReference>
<proteinExistence type="predicted"/>
<protein>
    <submittedName>
        <fullName evidence="2">Uncharacterized protein</fullName>
    </submittedName>
</protein>
<evidence type="ECO:0000256" key="1">
    <source>
        <dbReference type="SAM" id="MobiDB-lite"/>
    </source>
</evidence>
<dbReference type="VEuPathDB" id="FungiDB:MGYG_07069"/>
<reference evidence="3" key="1">
    <citation type="journal article" date="2012" name="MBio">
        <title>Comparative genome analysis of Trichophyton rubrum and related dermatophytes reveals candidate genes involved in infection.</title>
        <authorList>
            <person name="Martinez D.A."/>
            <person name="Oliver B.G."/>
            <person name="Graeser Y."/>
            <person name="Goldberg J.M."/>
            <person name="Li W."/>
            <person name="Martinez-Rossi N.M."/>
            <person name="Monod M."/>
            <person name="Shelest E."/>
            <person name="Barton R.C."/>
            <person name="Birch E."/>
            <person name="Brakhage A.A."/>
            <person name="Chen Z."/>
            <person name="Gurr S.J."/>
            <person name="Heiman D."/>
            <person name="Heitman J."/>
            <person name="Kosti I."/>
            <person name="Rossi A."/>
            <person name="Saif S."/>
            <person name="Samalova M."/>
            <person name="Saunders C.W."/>
            <person name="Shea T."/>
            <person name="Summerbell R.C."/>
            <person name="Xu J."/>
            <person name="Young S."/>
            <person name="Zeng Q."/>
            <person name="Birren B.W."/>
            <person name="Cuomo C.A."/>
            <person name="White T.C."/>
        </authorList>
    </citation>
    <scope>NUCLEOTIDE SEQUENCE [LARGE SCALE GENOMIC DNA]</scope>
    <source>
        <strain evidence="3">ATCC MYA-4604 / CBS 118893</strain>
    </source>
</reference>